<proteinExistence type="predicted"/>
<evidence type="ECO:0000256" key="1">
    <source>
        <dbReference type="SAM" id="Phobius"/>
    </source>
</evidence>
<feature type="transmembrane region" description="Helical" evidence="1">
    <location>
        <begin position="87"/>
        <end position="109"/>
    </location>
</feature>
<organism evidence="2 3">
    <name type="scientific">Paenibacillus harenae</name>
    <dbReference type="NCBI Taxonomy" id="306543"/>
    <lineage>
        <taxon>Bacteria</taxon>
        <taxon>Bacillati</taxon>
        <taxon>Bacillota</taxon>
        <taxon>Bacilli</taxon>
        <taxon>Bacillales</taxon>
        <taxon>Paenibacillaceae</taxon>
        <taxon>Paenibacillus</taxon>
    </lineage>
</organism>
<protein>
    <submittedName>
        <fullName evidence="2">Phosphoglycerol transferase MdoB-like AlkP superfamily enzyme</fullName>
    </submittedName>
</protein>
<dbReference type="Pfam" id="PF20064">
    <property type="entry name" value="DUF6463"/>
    <property type="match status" value="1"/>
</dbReference>
<keyword evidence="1" id="KW-1133">Transmembrane helix</keyword>
<name>A0ABT9U0U4_PAEHA</name>
<keyword evidence="3" id="KW-1185">Reference proteome</keyword>
<dbReference type="InterPro" id="IPR045590">
    <property type="entry name" value="DUF6463"/>
</dbReference>
<dbReference type="RefSeq" id="WP_307204324.1">
    <property type="nucleotide sequence ID" value="NZ_JAUSST010000005.1"/>
</dbReference>
<feature type="transmembrane region" description="Helical" evidence="1">
    <location>
        <begin position="54"/>
        <end position="75"/>
    </location>
</feature>
<evidence type="ECO:0000313" key="2">
    <source>
        <dbReference type="EMBL" id="MDQ0113233.1"/>
    </source>
</evidence>
<comment type="caution">
    <text evidence="2">The sequence shown here is derived from an EMBL/GenBank/DDBJ whole genome shotgun (WGS) entry which is preliminary data.</text>
</comment>
<gene>
    <name evidence="2" type="ORF">J2T15_002674</name>
</gene>
<dbReference type="Proteomes" id="UP001229346">
    <property type="component" value="Unassembled WGS sequence"/>
</dbReference>
<dbReference type="EMBL" id="JAUSSU010000005">
    <property type="protein sequence ID" value="MDQ0113233.1"/>
    <property type="molecule type" value="Genomic_DNA"/>
</dbReference>
<evidence type="ECO:0000313" key="3">
    <source>
        <dbReference type="Proteomes" id="UP001229346"/>
    </source>
</evidence>
<keyword evidence="1" id="KW-0812">Transmembrane</keyword>
<reference evidence="2 3" key="1">
    <citation type="submission" date="2023-07" db="EMBL/GenBank/DDBJ databases">
        <title>Sorghum-associated microbial communities from plants grown in Nebraska, USA.</title>
        <authorList>
            <person name="Schachtman D."/>
        </authorList>
    </citation>
    <scope>NUCLEOTIDE SEQUENCE [LARGE SCALE GENOMIC DNA]</scope>
    <source>
        <strain evidence="2 3">CC482</strain>
    </source>
</reference>
<accession>A0ABT9U0U4</accession>
<keyword evidence="1" id="KW-0472">Membrane</keyword>
<sequence length="120" mass="13671">MVVRKSKRQVGLLLMLTGLLHTAVGLIIYMKHILPVISEGVWNTVQEGQWERLTGFWFMMFGFLLILLGYITDWLMKKMGISPPAAFGWLLLAICLFGAVAMPVSGFWLCLPQAWILMRK</sequence>
<feature type="transmembrane region" description="Helical" evidence="1">
    <location>
        <begin position="12"/>
        <end position="34"/>
    </location>
</feature>